<comment type="catalytic activity">
    <reaction evidence="9 10">
        <text>Release of signal peptides from bacterial membrane prolipoproteins. Hydrolyzes -Xaa-Yaa-Zaa-|-(S,diacylglyceryl)Cys-, in which Xaa is hydrophobic (preferably Leu), and Yaa (Ala or Ser) and Zaa (Gly or Ala) have small, neutral side chains.</text>
        <dbReference type="EC" id="3.4.23.36"/>
    </reaction>
</comment>
<evidence type="ECO:0000256" key="8">
    <source>
        <dbReference type="ARBA" id="ARBA00023136"/>
    </source>
</evidence>
<comment type="subcellular location">
    <subcellularLocation>
        <location evidence="9">Cell membrane</location>
        <topology evidence="9">Multi-pass membrane protein</topology>
    </subcellularLocation>
</comment>
<evidence type="ECO:0000256" key="10">
    <source>
        <dbReference type="RuleBase" id="RU000594"/>
    </source>
</evidence>
<keyword evidence="2 9" id="KW-1003">Cell membrane</keyword>
<evidence type="ECO:0000256" key="5">
    <source>
        <dbReference type="ARBA" id="ARBA00022750"/>
    </source>
</evidence>
<dbReference type="InterPro" id="IPR001872">
    <property type="entry name" value="Peptidase_A8"/>
</dbReference>
<feature type="active site" evidence="9">
    <location>
        <position position="136"/>
    </location>
</feature>
<dbReference type="PROSITE" id="PS00855">
    <property type="entry name" value="SPASE_II"/>
    <property type="match status" value="1"/>
</dbReference>
<dbReference type="NCBIfam" id="TIGR00077">
    <property type="entry name" value="lspA"/>
    <property type="match status" value="1"/>
</dbReference>
<dbReference type="PANTHER" id="PTHR33695:SF1">
    <property type="entry name" value="LIPOPROTEIN SIGNAL PEPTIDASE"/>
    <property type="match status" value="1"/>
</dbReference>
<feature type="active site" evidence="9">
    <location>
        <position position="117"/>
    </location>
</feature>
<evidence type="ECO:0000256" key="9">
    <source>
        <dbReference type="HAMAP-Rule" id="MF_00161"/>
    </source>
</evidence>
<gene>
    <name evidence="9" type="primary">lspA</name>
    <name evidence="12" type="ORF">RCA23_c28700</name>
</gene>
<dbReference type="KEGG" id="ptp:RCA23_c28700"/>
<dbReference type="EMBL" id="CP003984">
    <property type="protein sequence ID" value="AII88372.1"/>
    <property type="molecule type" value="Genomic_DNA"/>
</dbReference>
<dbReference type="AlphaFoldDB" id="A0AAN0VJJ3"/>
<dbReference type="GO" id="GO:0005886">
    <property type="term" value="C:plasma membrane"/>
    <property type="evidence" value="ECO:0007669"/>
    <property type="project" value="UniProtKB-SubCell"/>
</dbReference>
<evidence type="ECO:0000256" key="6">
    <source>
        <dbReference type="ARBA" id="ARBA00022801"/>
    </source>
</evidence>
<dbReference type="GeneID" id="93368220"/>
<keyword evidence="3 9" id="KW-0645">Protease</keyword>
<evidence type="ECO:0000256" key="1">
    <source>
        <dbReference type="ARBA" id="ARBA00006139"/>
    </source>
</evidence>
<comment type="pathway">
    <text evidence="9">Protein modification; lipoprotein biosynthesis (signal peptide cleavage).</text>
</comment>
<sequence>MQKLLLISAASVLTLDQVTKYLVVFYMNLIERGQISVWPGFIHFHMAWNSGINFGLFSDNGLATRWILIAIALGICGVVTYWMRRETRPIALISAGIVIGGALGNAIDRVLYGSVADFLNITCCGLQNPFAFNVADIAIFAGLLGVMLFASDTKKPNPPT</sequence>
<evidence type="ECO:0000256" key="11">
    <source>
        <dbReference type="RuleBase" id="RU004181"/>
    </source>
</evidence>
<dbReference type="PANTHER" id="PTHR33695">
    <property type="entry name" value="LIPOPROTEIN SIGNAL PEPTIDASE"/>
    <property type="match status" value="1"/>
</dbReference>
<evidence type="ECO:0000256" key="3">
    <source>
        <dbReference type="ARBA" id="ARBA00022670"/>
    </source>
</evidence>
<evidence type="ECO:0000256" key="2">
    <source>
        <dbReference type="ARBA" id="ARBA00022475"/>
    </source>
</evidence>
<dbReference type="Proteomes" id="UP000028680">
    <property type="component" value="Chromosome"/>
</dbReference>
<accession>A0AAN0VJJ3</accession>
<dbReference type="GO" id="GO:0004190">
    <property type="term" value="F:aspartic-type endopeptidase activity"/>
    <property type="evidence" value="ECO:0007669"/>
    <property type="project" value="UniProtKB-UniRule"/>
</dbReference>
<name>A0AAN0VJJ3_9RHOB</name>
<feature type="transmembrane region" description="Helical" evidence="9">
    <location>
        <begin position="63"/>
        <end position="83"/>
    </location>
</feature>
<keyword evidence="6 9" id="KW-0378">Hydrolase</keyword>
<dbReference type="Pfam" id="PF01252">
    <property type="entry name" value="Peptidase_A8"/>
    <property type="match status" value="1"/>
</dbReference>
<feature type="transmembrane region" description="Helical" evidence="9">
    <location>
        <begin position="90"/>
        <end position="110"/>
    </location>
</feature>
<dbReference type="PRINTS" id="PR00781">
    <property type="entry name" value="LIPOSIGPTASE"/>
</dbReference>
<comment type="similarity">
    <text evidence="1 9 11">Belongs to the peptidase A8 family.</text>
</comment>
<evidence type="ECO:0000256" key="4">
    <source>
        <dbReference type="ARBA" id="ARBA00022692"/>
    </source>
</evidence>
<keyword evidence="7 9" id="KW-1133">Transmembrane helix</keyword>
<proteinExistence type="inferred from homology"/>
<dbReference type="GO" id="GO:0006508">
    <property type="term" value="P:proteolysis"/>
    <property type="evidence" value="ECO:0007669"/>
    <property type="project" value="UniProtKB-KW"/>
</dbReference>
<evidence type="ECO:0000256" key="7">
    <source>
        <dbReference type="ARBA" id="ARBA00022989"/>
    </source>
</evidence>
<evidence type="ECO:0000313" key="12">
    <source>
        <dbReference type="EMBL" id="AII88372.1"/>
    </source>
</evidence>
<feature type="transmembrane region" description="Helical" evidence="9">
    <location>
        <begin position="130"/>
        <end position="150"/>
    </location>
</feature>
<keyword evidence="5 9" id="KW-0064">Aspartyl protease</keyword>
<comment type="caution">
    <text evidence="9">Lacks conserved residue(s) required for the propagation of feature annotation.</text>
</comment>
<keyword evidence="4 9" id="KW-0812">Transmembrane</keyword>
<evidence type="ECO:0000313" key="13">
    <source>
        <dbReference type="Proteomes" id="UP000028680"/>
    </source>
</evidence>
<dbReference type="EC" id="3.4.23.36" evidence="9"/>
<comment type="function">
    <text evidence="9 10">This protein specifically catalyzes the removal of signal peptides from prolipoproteins.</text>
</comment>
<dbReference type="HAMAP" id="MF_00161">
    <property type="entry name" value="LspA"/>
    <property type="match status" value="1"/>
</dbReference>
<dbReference type="RefSeq" id="WP_044050926.1">
    <property type="nucleotide sequence ID" value="NZ_CP003984.1"/>
</dbReference>
<keyword evidence="8 9" id="KW-0472">Membrane</keyword>
<protein>
    <recommendedName>
        <fullName evidence="9">Lipoprotein signal peptidase</fullName>
        <ecNumber evidence="9">3.4.23.36</ecNumber>
    </recommendedName>
    <alternativeName>
        <fullName evidence="9">Prolipoprotein signal peptidase</fullName>
    </alternativeName>
    <alternativeName>
        <fullName evidence="9">Signal peptidase II</fullName>
        <shortName evidence="9">SPase II</shortName>
    </alternativeName>
</protein>
<organism evidence="12 13">
    <name type="scientific">Planktomarina temperata RCA23</name>
    <dbReference type="NCBI Taxonomy" id="666509"/>
    <lineage>
        <taxon>Bacteria</taxon>
        <taxon>Pseudomonadati</taxon>
        <taxon>Pseudomonadota</taxon>
        <taxon>Alphaproteobacteria</taxon>
        <taxon>Rhodobacterales</taxon>
        <taxon>Paracoccaceae</taxon>
        <taxon>Planktomarina</taxon>
    </lineage>
</organism>
<reference evidence="12 13" key="1">
    <citation type="journal article" date="2014" name="ISME J.">
        <title>Adaptation of an abundant Roseobacter RCA organism to pelagic systems revealed by genomic and transcriptomic analyses.</title>
        <authorList>
            <person name="Voget S."/>
            <person name="Wemheuer B."/>
            <person name="Brinkhoff T."/>
            <person name="Vollmers J."/>
            <person name="Dietrich S."/>
            <person name="Giebel H.A."/>
            <person name="Beardsley C."/>
            <person name="Sardemann C."/>
            <person name="Bakenhus I."/>
            <person name="Billerbeck S."/>
            <person name="Daniel R."/>
            <person name="Simon M."/>
        </authorList>
    </citation>
    <scope>NUCLEOTIDE SEQUENCE [LARGE SCALE GENOMIC DNA]</scope>
    <source>
        <strain evidence="12 13">RCA23</strain>
    </source>
</reference>
<keyword evidence="13" id="KW-1185">Reference proteome</keyword>